<dbReference type="EMBL" id="JABFTP020000124">
    <property type="protein sequence ID" value="KAL3280047.1"/>
    <property type="molecule type" value="Genomic_DNA"/>
</dbReference>
<feature type="region of interest" description="Disordered" evidence="1">
    <location>
        <begin position="69"/>
        <end position="90"/>
    </location>
</feature>
<evidence type="ECO:0000313" key="2">
    <source>
        <dbReference type="EMBL" id="KAL3280047.1"/>
    </source>
</evidence>
<organism evidence="2 3">
    <name type="scientific">Cryptolaemus montrouzieri</name>
    <dbReference type="NCBI Taxonomy" id="559131"/>
    <lineage>
        <taxon>Eukaryota</taxon>
        <taxon>Metazoa</taxon>
        <taxon>Ecdysozoa</taxon>
        <taxon>Arthropoda</taxon>
        <taxon>Hexapoda</taxon>
        <taxon>Insecta</taxon>
        <taxon>Pterygota</taxon>
        <taxon>Neoptera</taxon>
        <taxon>Endopterygota</taxon>
        <taxon>Coleoptera</taxon>
        <taxon>Polyphaga</taxon>
        <taxon>Cucujiformia</taxon>
        <taxon>Coccinelloidea</taxon>
        <taxon>Coccinellidae</taxon>
        <taxon>Scymninae</taxon>
        <taxon>Scymnini</taxon>
        <taxon>Cryptolaemus</taxon>
    </lineage>
</organism>
<protein>
    <submittedName>
        <fullName evidence="2">Uncharacterized protein</fullName>
    </submittedName>
</protein>
<name>A0ABD2NNP4_9CUCU</name>
<dbReference type="Proteomes" id="UP001516400">
    <property type="component" value="Unassembled WGS sequence"/>
</dbReference>
<evidence type="ECO:0000313" key="3">
    <source>
        <dbReference type="Proteomes" id="UP001516400"/>
    </source>
</evidence>
<feature type="compositionally biased region" description="Basic and acidic residues" evidence="1">
    <location>
        <begin position="135"/>
        <end position="150"/>
    </location>
</feature>
<evidence type="ECO:0000256" key="1">
    <source>
        <dbReference type="SAM" id="MobiDB-lite"/>
    </source>
</evidence>
<keyword evidence="3" id="KW-1185">Reference proteome</keyword>
<accession>A0ABD2NNP4</accession>
<comment type="caution">
    <text evidence="2">The sequence shown here is derived from an EMBL/GenBank/DDBJ whole genome shotgun (WGS) entry which is preliminary data.</text>
</comment>
<proteinExistence type="predicted"/>
<dbReference type="AlphaFoldDB" id="A0ABD2NNP4"/>
<gene>
    <name evidence="2" type="ORF">HHI36_017554</name>
</gene>
<feature type="region of interest" description="Disordered" evidence="1">
    <location>
        <begin position="119"/>
        <end position="150"/>
    </location>
</feature>
<sequence>MATVVLKQPETLRGETASFVSSWPIPSGCLVFEIEPFNRNFFTGGNFIPASVTDRPFQASTPEITVQPIDTLNNESASQPGTSETSSQSLINYYARGPEEFLPEIIRSLPNLTALRKIKTQKKRKSAVVTDIPEETEKGTPAKEKGCEKS</sequence>
<reference evidence="2 3" key="1">
    <citation type="journal article" date="2021" name="BMC Biol.">
        <title>Horizontally acquired antibacterial genes associated with adaptive radiation of ladybird beetles.</title>
        <authorList>
            <person name="Li H.S."/>
            <person name="Tang X.F."/>
            <person name="Huang Y.H."/>
            <person name="Xu Z.Y."/>
            <person name="Chen M.L."/>
            <person name="Du X.Y."/>
            <person name="Qiu B.Y."/>
            <person name="Chen P.T."/>
            <person name="Zhang W."/>
            <person name="Slipinski A."/>
            <person name="Escalona H.E."/>
            <person name="Waterhouse R.M."/>
            <person name="Zwick A."/>
            <person name="Pang H."/>
        </authorList>
    </citation>
    <scope>NUCLEOTIDE SEQUENCE [LARGE SCALE GENOMIC DNA]</scope>
    <source>
        <strain evidence="2">SYSU2018</strain>
    </source>
</reference>